<keyword evidence="3" id="KW-1185">Reference proteome</keyword>
<reference evidence="2" key="1">
    <citation type="submission" date="2020-04" db="EMBL/GenBank/DDBJ databases">
        <authorList>
            <person name="Alioto T."/>
            <person name="Alioto T."/>
            <person name="Gomez Garrido J."/>
        </authorList>
    </citation>
    <scope>NUCLEOTIDE SEQUENCE</scope>
    <source>
        <strain evidence="2">A484AB</strain>
    </source>
</reference>
<organism evidence="2 3">
    <name type="scientific">Paramuricea clavata</name>
    <name type="common">Red gorgonian</name>
    <name type="synonym">Violescent sea-whip</name>
    <dbReference type="NCBI Taxonomy" id="317549"/>
    <lineage>
        <taxon>Eukaryota</taxon>
        <taxon>Metazoa</taxon>
        <taxon>Cnidaria</taxon>
        <taxon>Anthozoa</taxon>
        <taxon>Octocorallia</taxon>
        <taxon>Malacalcyonacea</taxon>
        <taxon>Plexauridae</taxon>
        <taxon>Paramuricea</taxon>
    </lineage>
</organism>
<name>A0A6S7HM36_PARCT</name>
<feature type="region of interest" description="Disordered" evidence="1">
    <location>
        <begin position="1"/>
        <end position="43"/>
    </location>
</feature>
<dbReference type="InterPro" id="IPR002110">
    <property type="entry name" value="Ankyrin_rpt"/>
</dbReference>
<accession>A0A6S7HM36</accession>
<dbReference type="PROSITE" id="PS50297">
    <property type="entry name" value="ANK_REP_REGION"/>
    <property type="match status" value="1"/>
</dbReference>
<dbReference type="Proteomes" id="UP001152795">
    <property type="component" value="Unassembled WGS sequence"/>
</dbReference>
<dbReference type="EMBL" id="CACRXK020004950">
    <property type="protein sequence ID" value="CAB4004603.1"/>
    <property type="molecule type" value="Genomic_DNA"/>
</dbReference>
<evidence type="ECO:0000313" key="2">
    <source>
        <dbReference type="EMBL" id="CAB4004603.1"/>
    </source>
</evidence>
<dbReference type="OrthoDB" id="432281at2759"/>
<proteinExistence type="predicted"/>
<evidence type="ECO:0000313" key="3">
    <source>
        <dbReference type="Proteomes" id="UP001152795"/>
    </source>
</evidence>
<comment type="caution">
    <text evidence="2">The sequence shown here is derived from an EMBL/GenBank/DDBJ whole genome shotgun (WGS) entry which is preliminary data.</text>
</comment>
<dbReference type="InterPro" id="IPR036770">
    <property type="entry name" value="Ankyrin_rpt-contain_sf"/>
</dbReference>
<evidence type="ECO:0000256" key="1">
    <source>
        <dbReference type="SAM" id="MobiDB-lite"/>
    </source>
</evidence>
<protein>
    <submittedName>
        <fullName evidence="2">Ankyrin repeat</fullName>
    </submittedName>
</protein>
<sequence length="221" mass="25346">MEPETSLPQDTKKGVMDESADETNGSPLLEMKSFNGEKSINNPKSKKSMIISPLIRAVRRGLHMTEKYLNEQKDVEKLKITDTDITGRNIFHLSVQREELLEFVLETFEKHDHLIQALHSEDVNGYTPAHIAVLHNERKHAHVGWSGQEHLHYPQYKDRADIHSAVKSCNSYIVQDILEARPDALYDKDNDGKHPQHYAAVLEEYFVLEFLISQGADIFET</sequence>
<gene>
    <name evidence="2" type="ORF">PACLA_8A009322</name>
</gene>
<dbReference type="SUPFAM" id="SSF48403">
    <property type="entry name" value="Ankyrin repeat"/>
    <property type="match status" value="1"/>
</dbReference>
<dbReference type="PROSITE" id="PS50088">
    <property type="entry name" value="ANK_REPEAT"/>
    <property type="match status" value="1"/>
</dbReference>
<dbReference type="AlphaFoldDB" id="A0A6S7HM36"/>
<dbReference type="Gene3D" id="1.25.40.20">
    <property type="entry name" value="Ankyrin repeat-containing domain"/>
    <property type="match status" value="2"/>
</dbReference>